<reference evidence="5" key="1">
    <citation type="submission" date="2025-08" db="UniProtKB">
        <authorList>
            <consortium name="Ensembl"/>
        </authorList>
    </citation>
    <scope>IDENTIFICATION</scope>
</reference>
<dbReference type="GO" id="GO:0002376">
    <property type="term" value="P:immune system process"/>
    <property type="evidence" value="ECO:0007669"/>
    <property type="project" value="UniProtKB-KW"/>
</dbReference>
<dbReference type="InterPro" id="IPR007110">
    <property type="entry name" value="Ig-like_dom"/>
</dbReference>
<dbReference type="Proteomes" id="UP000694414">
    <property type="component" value="Unplaced"/>
</dbReference>
<proteinExistence type="predicted"/>
<reference evidence="5" key="2">
    <citation type="submission" date="2025-09" db="UniProtKB">
        <authorList>
            <consortium name="Ensembl"/>
        </authorList>
    </citation>
    <scope>IDENTIFICATION</scope>
</reference>
<protein>
    <submittedName>
        <fullName evidence="5">T cell receptor beta variable 19</fullName>
    </submittedName>
</protein>
<dbReference type="GeneTree" id="ENSGT00940000163545"/>
<gene>
    <name evidence="5" type="primary">TRBV19</name>
</gene>
<evidence type="ECO:0000313" key="6">
    <source>
        <dbReference type="Proteomes" id="UP000694414"/>
    </source>
</evidence>
<evidence type="ECO:0000313" key="5">
    <source>
        <dbReference type="Ensembl" id="ENSPSMP00000000008.1"/>
    </source>
</evidence>
<dbReference type="GO" id="GO:0042105">
    <property type="term" value="C:alpha-beta T cell receptor complex"/>
    <property type="evidence" value="ECO:0007669"/>
    <property type="project" value="Ensembl"/>
</dbReference>
<dbReference type="SMART" id="SM00406">
    <property type="entry name" value="IGv"/>
    <property type="match status" value="1"/>
</dbReference>
<dbReference type="InterPro" id="IPR036179">
    <property type="entry name" value="Ig-like_dom_sf"/>
</dbReference>
<organism evidence="5 6">
    <name type="scientific">Prolemur simus</name>
    <name type="common">Greater bamboo lemur</name>
    <name type="synonym">Hapalemur simus</name>
    <dbReference type="NCBI Taxonomy" id="1328070"/>
    <lineage>
        <taxon>Eukaryota</taxon>
        <taxon>Metazoa</taxon>
        <taxon>Chordata</taxon>
        <taxon>Craniata</taxon>
        <taxon>Vertebrata</taxon>
        <taxon>Euteleostomi</taxon>
        <taxon>Mammalia</taxon>
        <taxon>Eutheria</taxon>
        <taxon>Euarchontoglires</taxon>
        <taxon>Primates</taxon>
        <taxon>Strepsirrhini</taxon>
        <taxon>Lemuriformes</taxon>
        <taxon>Lemuridae</taxon>
        <taxon>Prolemur</taxon>
    </lineage>
</organism>
<keyword evidence="6" id="KW-1185">Reference proteome</keyword>
<dbReference type="InterPro" id="IPR013106">
    <property type="entry name" value="Ig_V-set"/>
</dbReference>
<evidence type="ECO:0000256" key="3">
    <source>
        <dbReference type="SAM" id="SignalP"/>
    </source>
</evidence>
<dbReference type="PANTHER" id="PTHR23268:SF28">
    <property type="entry name" value="T CELL RECEPTOR BETA VARIABLE 19"/>
    <property type="match status" value="1"/>
</dbReference>
<dbReference type="AlphaFoldDB" id="A0A8C8YBF3"/>
<feature type="chain" id="PRO_5034180351" evidence="3">
    <location>
        <begin position="22"/>
        <end position="159"/>
    </location>
</feature>
<accession>A0A8C8YBF3</accession>
<dbReference type="Ensembl" id="ENSPSMT00000000008.1">
    <property type="protein sequence ID" value="ENSPSMP00000000008.1"/>
    <property type="gene ID" value="ENSPSMG00000000008.1"/>
</dbReference>
<dbReference type="Gene3D" id="2.60.40.10">
    <property type="entry name" value="Immunoglobulins"/>
    <property type="match status" value="1"/>
</dbReference>
<feature type="signal peptide" evidence="3">
    <location>
        <begin position="1"/>
        <end position="21"/>
    </location>
</feature>
<keyword evidence="2" id="KW-0391">Immunity</keyword>
<evidence type="ECO:0000259" key="4">
    <source>
        <dbReference type="PROSITE" id="PS50835"/>
    </source>
</evidence>
<evidence type="ECO:0000256" key="2">
    <source>
        <dbReference type="ARBA" id="ARBA00022859"/>
    </source>
</evidence>
<dbReference type="InterPro" id="IPR013783">
    <property type="entry name" value="Ig-like_fold"/>
</dbReference>
<dbReference type="InterPro" id="IPR003599">
    <property type="entry name" value="Ig_sub"/>
</dbReference>
<dbReference type="PANTHER" id="PTHR23268">
    <property type="entry name" value="T-CELL RECEPTOR BETA CHAIN"/>
    <property type="match status" value="1"/>
</dbReference>
<dbReference type="SUPFAM" id="SSF48726">
    <property type="entry name" value="Immunoglobulin"/>
    <property type="match status" value="1"/>
</dbReference>
<dbReference type="GO" id="GO:0007166">
    <property type="term" value="P:cell surface receptor signaling pathway"/>
    <property type="evidence" value="ECO:0007669"/>
    <property type="project" value="TreeGrafter"/>
</dbReference>
<dbReference type="Pfam" id="PF07686">
    <property type="entry name" value="V-set"/>
    <property type="match status" value="1"/>
</dbReference>
<evidence type="ECO:0000256" key="1">
    <source>
        <dbReference type="ARBA" id="ARBA00022729"/>
    </source>
</evidence>
<name>A0A8C8YBF3_PROSS</name>
<keyword evidence="1 3" id="KW-0732">Signal</keyword>
<dbReference type="SMART" id="SM00409">
    <property type="entry name" value="IG"/>
    <property type="match status" value="1"/>
</dbReference>
<dbReference type="InterPro" id="IPR050413">
    <property type="entry name" value="TCR_beta_variable"/>
</dbReference>
<feature type="domain" description="Ig-like" evidence="4">
    <location>
        <begin position="21"/>
        <end position="123"/>
    </location>
</feature>
<dbReference type="PROSITE" id="PS50835">
    <property type="entry name" value="IG_LIKE"/>
    <property type="match status" value="1"/>
</dbReference>
<sequence>MSSQVLCCVALCLLGAGATDGGITQTPKYLFTKEGQNVTLECEQNLDHNAMYWYRQDPGQGLRLIYHSQLVSQVLKGDIAQGYSTSREKKAQFPLTVTSPQRNQTALYLCASASTVKHSGPLSVRKCAQALLPLPGVGSSHIPPPFLPPRRGAQSCCHQ</sequence>